<evidence type="ECO:0000313" key="2">
    <source>
        <dbReference type="EMBL" id="MBE5056254.1"/>
    </source>
</evidence>
<dbReference type="InterPro" id="IPR041657">
    <property type="entry name" value="HTH_17"/>
</dbReference>
<gene>
    <name evidence="2" type="ORF">INF37_09615</name>
</gene>
<protein>
    <submittedName>
        <fullName evidence="2">Helix-turn-helix domain-containing protein</fullName>
    </submittedName>
</protein>
<accession>A0ABR9RC33</accession>
<dbReference type="Pfam" id="PF12728">
    <property type="entry name" value="HTH_17"/>
    <property type="match status" value="1"/>
</dbReference>
<dbReference type="RefSeq" id="WP_193537993.1">
    <property type="nucleotide sequence ID" value="NZ_JADCKF010000008.1"/>
</dbReference>
<dbReference type="InterPro" id="IPR009061">
    <property type="entry name" value="DNA-bd_dom_put_sf"/>
</dbReference>
<evidence type="ECO:0000313" key="3">
    <source>
        <dbReference type="Proteomes" id="UP000806211"/>
    </source>
</evidence>
<dbReference type="SUPFAM" id="SSF46955">
    <property type="entry name" value="Putative DNA-binding domain"/>
    <property type="match status" value="1"/>
</dbReference>
<feature type="domain" description="Helix-turn-helix" evidence="1">
    <location>
        <begin position="2"/>
        <end position="52"/>
    </location>
</feature>
<proteinExistence type="predicted"/>
<name>A0ABR9RC33_9FIRM</name>
<keyword evidence="3" id="KW-1185">Reference proteome</keyword>
<dbReference type="EMBL" id="JADCKF010000008">
    <property type="protein sequence ID" value="MBE5056254.1"/>
    <property type="molecule type" value="Genomic_DNA"/>
</dbReference>
<organism evidence="2 3">
    <name type="scientific">Pseudoflavonifractor gallinarum</name>
    <dbReference type="NCBI Taxonomy" id="2779352"/>
    <lineage>
        <taxon>Bacteria</taxon>
        <taxon>Bacillati</taxon>
        <taxon>Bacillota</taxon>
        <taxon>Clostridia</taxon>
        <taxon>Eubacteriales</taxon>
        <taxon>Oscillospiraceae</taxon>
        <taxon>Pseudoflavonifractor</taxon>
    </lineage>
</organism>
<comment type="caution">
    <text evidence="2">The sequence shown here is derived from an EMBL/GenBank/DDBJ whole genome shotgun (WGS) entry which is preliminary data.</text>
</comment>
<evidence type="ECO:0000259" key="1">
    <source>
        <dbReference type="Pfam" id="PF12728"/>
    </source>
</evidence>
<sequence>MWLNKTQAIKRLGVSQGDFVRLVRDGKIEAVEYYGHRRYSVESIERCIEEHRYKPNREIYPGIKYVPGMKIV</sequence>
<dbReference type="Proteomes" id="UP000806211">
    <property type="component" value="Unassembled WGS sequence"/>
</dbReference>
<reference evidence="2 3" key="1">
    <citation type="submission" date="2020-10" db="EMBL/GenBank/DDBJ databases">
        <title>ChiBAC.</title>
        <authorList>
            <person name="Zenner C."/>
            <person name="Hitch T.C.A."/>
            <person name="Clavel T."/>
        </authorList>
    </citation>
    <scope>NUCLEOTIDE SEQUENCE [LARGE SCALE GENOMIC DNA]</scope>
    <source>
        <strain evidence="2 3">DSM 107456</strain>
    </source>
</reference>